<dbReference type="Proteomes" id="UP000663088">
    <property type="component" value="Chromosome"/>
</dbReference>
<organism evidence="5 6">
    <name type="scientific">Candidatus Methylacidiphilum infernorum</name>
    <dbReference type="NCBI Taxonomy" id="511746"/>
    <lineage>
        <taxon>Bacteria</taxon>
        <taxon>Pseudomonadati</taxon>
        <taxon>Verrucomicrobiota</taxon>
        <taxon>Methylacidiphilae</taxon>
        <taxon>Methylacidiphilales</taxon>
        <taxon>Methylacidiphilaceae</taxon>
        <taxon>Methylacidiphilum (ex Ratnadevi et al. 2023)</taxon>
    </lineage>
</organism>
<keyword evidence="2 4" id="KW-0813">Transport</keyword>
<accession>A0ABX7PX07</accession>
<sequence>MSLNRNGVFKIPFWGKTALCFYLVLFLSLSSSSAQLRVLTSIAPLYCFCINVGGEYVSVKNLFVMGADPHENALTAKQLQQIQDSDLIVVNGLGMESWVDRVLSPEEKAKKLVVSTAGISPLPASGYQPGVGLSKGEYAFNPHVWLDPNLAGVQLLNISKALSQKDPIHKEIFERNSRLYLSKLKEIDQLYQQKLGAVPSKKAIFYNDAFMYLAKRYGIVVAGIVEECGEKGGPSPRRLASILSAMKKERIPFFYTPFSNLALVREIQRESQTRSGEIDGMESSELHPLMYENISKKNLAVFLNVFGGIILSLRRGF</sequence>
<evidence type="ECO:0000313" key="5">
    <source>
        <dbReference type="EMBL" id="QSR87181.1"/>
    </source>
</evidence>
<proteinExistence type="inferred from homology"/>
<dbReference type="InterPro" id="IPR006128">
    <property type="entry name" value="Lipoprotein_PsaA-like"/>
</dbReference>
<dbReference type="InterPro" id="IPR006129">
    <property type="entry name" value="AdhesinB"/>
</dbReference>
<dbReference type="InterPro" id="IPR006127">
    <property type="entry name" value="ZnuA-like"/>
</dbReference>
<evidence type="ECO:0000256" key="1">
    <source>
        <dbReference type="ARBA" id="ARBA00011028"/>
    </source>
</evidence>
<comment type="similarity">
    <text evidence="1 4">Belongs to the bacterial solute-binding protein 9 family.</text>
</comment>
<dbReference type="Pfam" id="PF01297">
    <property type="entry name" value="ZnuA"/>
    <property type="match status" value="1"/>
</dbReference>
<evidence type="ECO:0000256" key="3">
    <source>
        <dbReference type="ARBA" id="ARBA00022729"/>
    </source>
</evidence>
<dbReference type="PANTHER" id="PTHR42953:SF3">
    <property type="entry name" value="HIGH-AFFINITY ZINC UPTAKE SYSTEM PROTEIN ZNUA"/>
    <property type="match status" value="1"/>
</dbReference>
<dbReference type="Gene3D" id="3.40.50.1980">
    <property type="entry name" value="Nitrogenase molybdenum iron protein domain"/>
    <property type="match status" value="2"/>
</dbReference>
<dbReference type="InterPro" id="IPR050492">
    <property type="entry name" value="Bact_metal-bind_prot9"/>
</dbReference>
<reference evidence="5 6" key="1">
    <citation type="submission" date="2020-12" db="EMBL/GenBank/DDBJ databases">
        <authorList>
            <person name="Awala S.I."/>
            <person name="Gwak J.-H."/>
            <person name="Kim S.-J."/>
            <person name="Rhee S.-K."/>
        </authorList>
    </citation>
    <scope>NUCLEOTIDE SEQUENCE [LARGE SCALE GENOMIC DNA]</scope>
    <source>
        <strain evidence="5 6">IT5</strain>
    </source>
</reference>
<dbReference type="PRINTS" id="PR00691">
    <property type="entry name" value="ADHESINB"/>
</dbReference>
<evidence type="ECO:0000313" key="6">
    <source>
        <dbReference type="Proteomes" id="UP000663088"/>
    </source>
</evidence>
<name>A0ABX7PX07_9BACT</name>
<keyword evidence="6" id="KW-1185">Reference proteome</keyword>
<protein>
    <submittedName>
        <fullName evidence="5">Zinc ABC transporter substrate-binding protein</fullName>
    </submittedName>
</protein>
<gene>
    <name evidence="5" type="ORF">EM20IM_02240</name>
</gene>
<dbReference type="EMBL" id="CP065956">
    <property type="protein sequence ID" value="QSR87181.1"/>
    <property type="molecule type" value="Genomic_DNA"/>
</dbReference>
<dbReference type="PANTHER" id="PTHR42953">
    <property type="entry name" value="HIGH-AFFINITY ZINC UPTAKE SYSTEM PROTEIN ZNUA-RELATED"/>
    <property type="match status" value="1"/>
</dbReference>
<evidence type="ECO:0000256" key="2">
    <source>
        <dbReference type="ARBA" id="ARBA00022448"/>
    </source>
</evidence>
<evidence type="ECO:0000256" key="4">
    <source>
        <dbReference type="RuleBase" id="RU003512"/>
    </source>
</evidence>
<keyword evidence="3" id="KW-0732">Signal</keyword>
<dbReference type="PRINTS" id="PR00690">
    <property type="entry name" value="ADHESNFAMILY"/>
</dbReference>
<dbReference type="RefSeq" id="WP_206847631.1">
    <property type="nucleotide sequence ID" value="NZ_CP065956.1"/>
</dbReference>
<dbReference type="SUPFAM" id="SSF53807">
    <property type="entry name" value="Helical backbone' metal receptor"/>
    <property type="match status" value="1"/>
</dbReference>